<proteinExistence type="inferred from homology"/>
<evidence type="ECO:0000259" key="3">
    <source>
        <dbReference type="Pfam" id="PF08338"/>
    </source>
</evidence>
<evidence type="ECO:0000313" key="4">
    <source>
        <dbReference type="EMBL" id="MFD1927835.1"/>
    </source>
</evidence>
<dbReference type="InterPro" id="IPR001509">
    <property type="entry name" value="Epimerase_deHydtase"/>
</dbReference>
<dbReference type="RefSeq" id="WP_381536642.1">
    <property type="nucleotide sequence ID" value="NZ_JBHUGI010000015.1"/>
</dbReference>
<evidence type="ECO:0000259" key="2">
    <source>
        <dbReference type="Pfam" id="PF01370"/>
    </source>
</evidence>
<dbReference type="Pfam" id="PF01370">
    <property type="entry name" value="Epimerase"/>
    <property type="match status" value="1"/>
</dbReference>
<accession>A0ABW4SG60</accession>
<organism evidence="4 5">
    <name type="scientific">Sporosarcina siberiensis</name>
    <dbReference type="NCBI Taxonomy" id="1365606"/>
    <lineage>
        <taxon>Bacteria</taxon>
        <taxon>Bacillati</taxon>
        <taxon>Bacillota</taxon>
        <taxon>Bacilli</taxon>
        <taxon>Bacillales</taxon>
        <taxon>Caryophanaceae</taxon>
        <taxon>Sporosarcina</taxon>
    </lineage>
</organism>
<dbReference type="InterPro" id="IPR036291">
    <property type="entry name" value="NAD(P)-bd_dom_sf"/>
</dbReference>
<dbReference type="InterPro" id="IPR010099">
    <property type="entry name" value="SDR39U1"/>
</dbReference>
<dbReference type="CDD" id="cd05242">
    <property type="entry name" value="SDR_a8"/>
    <property type="match status" value="1"/>
</dbReference>
<reference evidence="5" key="1">
    <citation type="journal article" date="2019" name="Int. J. Syst. Evol. Microbiol.">
        <title>The Global Catalogue of Microorganisms (GCM) 10K type strain sequencing project: providing services to taxonomists for standard genome sequencing and annotation.</title>
        <authorList>
            <consortium name="The Broad Institute Genomics Platform"/>
            <consortium name="The Broad Institute Genome Sequencing Center for Infectious Disease"/>
            <person name="Wu L."/>
            <person name="Ma J."/>
        </authorList>
    </citation>
    <scope>NUCLEOTIDE SEQUENCE [LARGE SCALE GENOMIC DNA]</scope>
    <source>
        <strain evidence="5">CGMCC 4.7177</strain>
    </source>
</reference>
<dbReference type="InterPro" id="IPR013549">
    <property type="entry name" value="DUF1731"/>
</dbReference>
<name>A0ABW4SG60_9BACL</name>
<dbReference type="Proteomes" id="UP001597218">
    <property type="component" value="Unassembled WGS sequence"/>
</dbReference>
<evidence type="ECO:0000313" key="5">
    <source>
        <dbReference type="Proteomes" id="UP001597218"/>
    </source>
</evidence>
<dbReference type="SUPFAM" id="SSF51735">
    <property type="entry name" value="NAD(P)-binding Rossmann-fold domains"/>
    <property type="match status" value="1"/>
</dbReference>
<dbReference type="NCBIfam" id="TIGR01777">
    <property type="entry name" value="yfcH"/>
    <property type="match status" value="1"/>
</dbReference>
<gene>
    <name evidence="4" type="ORF">ACFSFY_07135</name>
</gene>
<comment type="similarity">
    <text evidence="1">Belongs to the NAD(P)-dependent epimerase/dehydratase family. SDR39U1 subfamily.</text>
</comment>
<dbReference type="Gene3D" id="3.40.50.720">
    <property type="entry name" value="NAD(P)-binding Rossmann-like Domain"/>
    <property type="match status" value="1"/>
</dbReference>
<feature type="domain" description="DUF1731" evidence="3">
    <location>
        <begin position="251"/>
        <end position="297"/>
    </location>
</feature>
<sequence>MKIVIAGGSGFVGQVLVEILQSKGHEIIILSRSAKSAKKNTTYVKWLGDENAPENEIQYADAFINLAGVSINEGRWTTEHQKQIYDSRMIATDELLRIISALQKKPSVLVNASAIGIYPASTTTIYTEKSKEMATDFLAKTVHDWEMKAATVEEDQIRAVFMRFGVVLGMDGGALPLMALPYKLFGGGTVGSGEQWISWVHVKDVARALVFAIENTNLQGPVNVTSPFPQQMKYFGKTIGTVLNRPHWFPVPSFMMKIALGQKSALVLEGQHVLPTILQDNGFEFMFPTLKSALEDLL</sequence>
<evidence type="ECO:0000256" key="1">
    <source>
        <dbReference type="ARBA" id="ARBA00009353"/>
    </source>
</evidence>
<protein>
    <submittedName>
        <fullName evidence="4">TIGR01777 family oxidoreductase</fullName>
    </submittedName>
</protein>
<dbReference type="PANTHER" id="PTHR11092">
    <property type="entry name" value="SUGAR NUCLEOTIDE EPIMERASE RELATED"/>
    <property type="match status" value="1"/>
</dbReference>
<dbReference type="PANTHER" id="PTHR11092:SF0">
    <property type="entry name" value="EPIMERASE FAMILY PROTEIN SDR39U1"/>
    <property type="match status" value="1"/>
</dbReference>
<comment type="caution">
    <text evidence="4">The sequence shown here is derived from an EMBL/GenBank/DDBJ whole genome shotgun (WGS) entry which is preliminary data.</text>
</comment>
<keyword evidence="5" id="KW-1185">Reference proteome</keyword>
<dbReference type="EMBL" id="JBHUGI010000015">
    <property type="protein sequence ID" value="MFD1927835.1"/>
    <property type="molecule type" value="Genomic_DNA"/>
</dbReference>
<feature type="domain" description="NAD-dependent epimerase/dehydratase" evidence="2">
    <location>
        <begin position="3"/>
        <end position="217"/>
    </location>
</feature>
<dbReference type="Pfam" id="PF08338">
    <property type="entry name" value="DUF1731"/>
    <property type="match status" value="1"/>
</dbReference>